<reference evidence="3" key="1">
    <citation type="submission" date="2021-01" db="EMBL/GenBank/DDBJ databases">
        <authorList>
            <person name="Corre E."/>
            <person name="Pelletier E."/>
            <person name="Niang G."/>
            <person name="Scheremetjew M."/>
            <person name="Finn R."/>
            <person name="Kale V."/>
            <person name="Holt S."/>
            <person name="Cochrane G."/>
            <person name="Meng A."/>
            <person name="Brown T."/>
            <person name="Cohen L."/>
        </authorList>
    </citation>
    <scope>NUCLEOTIDE SEQUENCE</scope>
    <source>
        <strain evidence="3">CCMP826</strain>
    </source>
</reference>
<accession>A0A7S2E1P6</accession>
<name>A0A7S2E1P6_9STRA</name>
<dbReference type="FunFam" id="3.40.50.720:FF:000084">
    <property type="entry name" value="Short-chain dehydrogenase reductase"/>
    <property type="match status" value="1"/>
</dbReference>
<dbReference type="PANTHER" id="PTHR48107:SF7">
    <property type="entry name" value="RE15974P"/>
    <property type="match status" value="1"/>
</dbReference>
<dbReference type="SUPFAM" id="SSF51735">
    <property type="entry name" value="NAD(P)-binding Rossmann-fold domains"/>
    <property type="match status" value="1"/>
</dbReference>
<evidence type="ECO:0000313" key="3">
    <source>
        <dbReference type="EMBL" id="CAD9469040.1"/>
    </source>
</evidence>
<dbReference type="CDD" id="cd05233">
    <property type="entry name" value="SDR_c"/>
    <property type="match status" value="1"/>
</dbReference>
<dbReference type="InterPro" id="IPR036291">
    <property type="entry name" value="NAD(P)-bd_dom_sf"/>
</dbReference>
<evidence type="ECO:0000256" key="2">
    <source>
        <dbReference type="ARBA" id="ARBA00023002"/>
    </source>
</evidence>
<sequence length="285" mass="31084">MNADKTTESGDKHENIIEENVAMPRPSKLGLVLVTGGSRGIGRATSILLARRGYDVAINYKSRAKEAESIIHEIKTNNNNDDDENAGHVMTFQADISNEEEVISLYDSIYTKFGRYPTGLVNNAGILGTRNADITSMTTADLEQVFAVNVYGPFYCTREFVRRWKIMNGNRQQQQQRGSIVNVSSGSAHIGNPLFYAMSKGALNSFMAGLSKTLPADHNIRMNAIAPGVTKTDIVTDEMADKVMPLIPMKRVGEPEEIAEGIVFLISDGSSYCSGANVRMAGGRP</sequence>
<proteinExistence type="inferred from homology"/>
<gene>
    <name evidence="3" type="ORF">HTAM1171_LOCUS866</name>
</gene>
<dbReference type="Gene3D" id="3.40.50.720">
    <property type="entry name" value="NAD(P)-binding Rossmann-like Domain"/>
    <property type="match status" value="1"/>
</dbReference>
<protein>
    <submittedName>
        <fullName evidence="3">Uncharacterized protein</fullName>
    </submittedName>
</protein>
<keyword evidence="2" id="KW-0560">Oxidoreductase</keyword>
<dbReference type="GO" id="GO:0016614">
    <property type="term" value="F:oxidoreductase activity, acting on CH-OH group of donors"/>
    <property type="evidence" value="ECO:0007669"/>
    <property type="project" value="UniProtKB-ARBA"/>
</dbReference>
<dbReference type="PANTHER" id="PTHR48107">
    <property type="entry name" value="NADPH-DEPENDENT ALDEHYDE REDUCTASE-LIKE PROTEIN, CHLOROPLASTIC-RELATED"/>
    <property type="match status" value="1"/>
</dbReference>
<dbReference type="EMBL" id="HBGV01001428">
    <property type="protein sequence ID" value="CAD9469040.1"/>
    <property type="molecule type" value="Transcribed_RNA"/>
</dbReference>
<evidence type="ECO:0000256" key="1">
    <source>
        <dbReference type="ARBA" id="ARBA00006484"/>
    </source>
</evidence>
<comment type="similarity">
    <text evidence="1">Belongs to the short-chain dehydrogenases/reductases (SDR) family.</text>
</comment>
<dbReference type="PRINTS" id="PR00081">
    <property type="entry name" value="GDHRDH"/>
</dbReference>
<dbReference type="Pfam" id="PF13561">
    <property type="entry name" value="adh_short_C2"/>
    <property type="match status" value="1"/>
</dbReference>
<dbReference type="PRINTS" id="PR00080">
    <property type="entry name" value="SDRFAMILY"/>
</dbReference>
<dbReference type="InterPro" id="IPR002347">
    <property type="entry name" value="SDR_fam"/>
</dbReference>
<dbReference type="AlphaFoldDB" id="A0A7S2E1P6"/>
<organism evidence="3">
    <name type="scientific">Helicotheca tamesis</name>
    <dbReference type="NCBI Taxonomy" id="374047"/>
    <lineage>
        <taxon>Eukaryota</taxon>
        <taxon>Sar</taxon>
        <taxon>Stramenopiles</taxon>
        <taxon>Ochrophyta</taxon>
        <taxon>Bacillariophyta</taxon>
        <taxon>Mediophyceae</taxon>
        <taxon>Lithodesmiophycidae</taxon>
        <taxon>Lithodesmiales</taxon>
        <taxon>Lithodesmiaceae</taxon>
        <taxon>Helicotheca</taxon>
    </lineage>
</organism>